<evidence type="ECO:0000313" key="2">
    <source>
        <dbReference type="EMBL" id="GAP30981.1"/>
    </source>
</evidence>
<comment type="caution">
    <text evidence="2">The sequence shown here is derived from an EMBL/GenBank/DDBJ whole genome shotgun (WGS) entry which is preliminary data.</text>
</comment>
<evidence type="ECO:0000313" key="3">
    <source>
        <dbReference type="Proteomes" id="UP000037179"/>
    </source>
</evidence>
<dbReference type="SUPFAM" id="SSF51735">
    <property type="entry name" value="NAD(P)-binding Rossmann-fold domains"/>
    <property type="match status" value="1"/>
</dbReference>
<dbReference type="Gene3D" id="3.90.25.10">
    <property type="entry name" value="UDP-galactose 4-epimerase, domain 1"/>
    <property type="match status" value="1"/>
</dbReference>
<keyword evidence="3" id="KW-1185">Reference proteome</keyword>
<dbReference type="InterPro" id="IPR051604">
    <property type="entry name" value="Ergot_Alk_Oxidoreductase"/>
</dbReference>
<dbReference type="RefSeq" id="WP_036546912.1">
    <property type="nucleotide sequence ID" value="NZ_AP028459.1"/>
</dbReference>
<dbReference type="AlphaFoldDB" id="A0ABC9Z0C6"/>
<dbReference type="InterPro" id="IPR008030">
    <property type="entry name" value="NmrA-like"/>
</dbReference>
<sequence length="291" mass="31485">MIAVSGASGSTGGAVLQRLREEGVACRAVSRDPAGLRKRLGLADDIGTAAEIEFAAADAADADSLRAAFDGCDQLFLTMVNSPRQVEFETRAIDIAVERGVSHIVKLSAPAAEPDSPVAISRWHWTIEEHLRASGVTATVLRPYAFMQKLLTLAPGVREGVIVETMGETACNWIDCRDIGDVAAATLTRPELRGRTHVLTGAEVFGYPDIAAALSGLLDRPIRYVDVPPEALRDNLIHRAQLPEWLAAHVAEIQLLARARPEHPTDTVARILGRPPRTLPDFLTEHLADFR</sequence>
<dbReference type="Pfam" id="PF05368">
    <property type="entry name" value="NmrA"/>
    <property type="match status" value="1"/>
</dbReference>
<accession>A0ABC9Z0C6</accession>
<protein>
    <recommendedName>
        <fullName evidence="1">NmrA-like domain-containing protein</fullName>
    </recommendedName>
</protein>
<proteinExistence type="predicted"/>
<evidence type="ECO:0000259" key="1">
    <source>
        <dbReference type="Pfam" id="PF05368"/>
    </source>
</evidence>
<reference evidence="2 3" key="2">
    <citation type="journal article" date="2016" name="Genome Announc.">
        <title>Draft Genome Sequence of Erythromycin- and Oxytetracycline-Sensitive Nocardia seriolae Strain U-1 (NBRC 110359).</title>
        <authorList>
            <person name="Imajoh M."/>
            <person name="Sukeda M."/>
            <person name="Shimizu M."/>
            <person name="Yamane J."/>
            <person name="Ohnishi K."/>
            <person name="Oshima S."/>
        </authorList>
    </citation>
    <scope>NUCLEOTIDE SEQUENCE [LARGE SCALE GENOMIC DNA]</scope>
    <source>
        <strain evidence="2 3">U-1</strain>
    </source>
</reference>
<gene>
    <name evidence="2" type="ORF">NSK11_contig00100-0010</name>
</gene>
<organism evidence="2 3">
    <name type="scientific">Nocardia seriolae</name>
    <dbReference type="NCBI Taxonomy" id="37332"/>
    <lineage>
        <taxon>Bacteria</taxon>
        <taxon>Bacillati</taxon>
        <taxon>Actinomycetota</taxon>
        <taxon>Actinomycetes</taxon>
        <taxon>Mycobacteriales</taxon>
        <taxon>Nocardiaceae</taxon>
        <taxon>Nocardia</taxon>
    </lineage>
</organism>
<dbReference type="PANTHER" id="PTHR43162:SF1">
    <property type="entry name" value="PRESTALK A DIFFERENTIATION PROTEIN A"/>
    <property type="match status" value="1"/>
</dbReference>
<feature type="domain" description="NmrA-like" evidence="1">
    <location>
        <begin position="2"/>
        <end position="247"/>
    </location>
</feature>
<dbReference type="EMBL" id="BBYQ01000100">
    <property type="protein sequence ID" value="GAP30981.1"/>
    <property type="molecule type" value="Genomic_DNA"/>
</dbReference>
<dbReference type="Gene3D" id="3.40.50.720">
    <property type="entry name" value="NAD(P)-binding Rossmann-like Domain"/>
    <property type="match status" value="1"/>
</dbReference>
<dbReference type="InterPro" id="IPR036291">
    <property type="entry name" value="NAD(P)-bd_dom_sf"/>
</dbReference>
<dbReference type="Proteomes" id="UP000037179">
    <property type="component" value="Unassembled WGS sequence"/>
</dbReference>
<reference evidence="3" key="1">
    <citation type="submission" date="2015-07" db="EMBL/GenBank/DDBJ databases">
        <title>Nocardia seriolae U-1 whole genome shotgun sequence.</title>
        <authorList>
            <person name="Imajoh M."/>
            <person name="Fukumoto Y."/>
            <person name="Sukeda M."/>
            <person name="Yamane J."/>
            <person name="Yamasaki K."/>
            <person name="Shimizu M."/>
            <person name="Ohnishi K."/>
            <person name="Oshima S."/>
        </authorList>
    </citation>
    <scope>NUCLEOTIDE SEQUENCE [LARGE SCALE GENOMIC DNA]</scope>
    <source>
        <strain evidence="3">U-1</strain>
    </source>
</reference>
<dbReference type="PANTHER" id="PTHR43162">
    <property type="match status" value="1"/>
</dbReference>
<name>A0ABC9Z0C6_9NOCA</name>